<dbReference type="InterPro" id="IPR001296">
    <property type="entry name" value="Glyco_trans_1"/>
</dbReference>
<dbReference type="SUPFAM" id="SSF53756">
    <property type="entry name" value="UDP-Glycosyltransferase/glycogen phosphorylase"/>
    <property type="match status" value="1"/>
</dbReference>
<sequence length="362" mass="41813">MKIALVHEFLNQLGGAERVLLNFLEIWPDAEIHVILYSAENTDRQFEKYKKQISFLDKFPGVHSHPRLFLPLMAKAIESFDFSDYDLVLSDSSSFAKGAKAKGKLHICYCHTPTRFLWTDPDYLSRQPYPVLFRWLGKFFLPKLKRWDLAAAQRPTFFIANSVNVQNRIKTFYGRDSVVIPPPVDTQFFRQTSSKQDYFFTASRLEPYKKIEVVIAAFNELRWRLKIAGTGTIIDKLQVMAKSNIEFLGRVSDEDLRQYYSESRAFIFPTVEDAGIMILEAAACGTPVIAYRAGGALETIIQGTTGEFFNEQTPQSLITALRNFYPAQYQSQTIRQHALRFDKKNFQQKIKAYVEEKYADRD</sequence>
<dbReference type="PANTHER" id="PTHR45947:SF3">
    <property type="entry name" value="SULFOQUINOVOSYL TRANSFERASE SQD2"/>
    <property type="match status" value="1"/>
</dbReference>
<organism evidence="3 4">
    <name type="scientific">Candidatus Doudnabacteria bacterium RIFCSPHIGHO2_01_FULL_45_18</name>
    <dbReference type="NCBI Taxonomy" id="1817823"/>
    <lineage>
        <taxon>Bacteria</taxon>
        <taxon>Candidatus Doudnaibacteriota</taxon>
    </lineage>
</organism>
<dbReference type="Gene3D" id="3.40.50.2000">
    <property type="entry name" value="Glycogen Phosphorylase B"/>
    <property type="match status" value="2"/>
</dbReference>
<dbReference type="PANTHER" id="PTHR45947">
    <property type="entry name" value="SULFOQUINOVOSYL TRANSFERASE SQD2"/>
    <property type="match status" value="1"/>
</dbReference>
<feature type="domain" description="Glycosyltransferase subfamily 4-like N-terminal" evidence="2">
    <location>
        <begin position="14"/>
        <end position="187"/>
    </location>
</feature>
<dbReference type="AlphaFoldDB" id="A0A1F5NQ14"/>
<comment type="caution">
    <text evidence="3">The sequence shown here is derived from an EMBL/GenBank/DDBJ whole genome shotgun (WGS) entry which is preliminary data.</text>
</comment>
<dbReference type="InterPro" id="IPR050194">
    <property type="entry name" value="Glycosyltransferase_grp1"/>
</dbReference>
<feature type="domain" description="Glycosyl transferase family 1" evidence="1">
    <location>
        <begin position="190"/>
        <end position="325"/>
    </location>
</feature>
<name>A0A1F5NQ14_9BACT</name>
<dbReference type="InterPro" id="IPR028098">
    <property type="entry name" value="Glyco_trans_4-like_N"/>
</dbReference>
<dbReference type="EMBL" id="MFEJ01000028">
    <property type="protein sequence ID" value="OGE79776.1"/>
    <property type="molecule type" value="Genomic_DNA"/>
</dbReference>
<dbReference type="GO" id="GO:0016757">
    <property type="term" value="F:glycosyltransferase activity"/>
    <property type="evidence" value="ECO:0007669"/>
    <property type="project" value="InterPro"/>
</dbReference>
<proteinExistence type="predicted"/>
<evidence type="ECO:0000259" key="1">
    <source>
        <dbReference type="Pfam" id="PF00534"/>
    </source>
</evidence>
<accession>A0A1F5NQ14</accession>
<gene>
    <name evidence="3" type="ORF">A2660_00680</name>
</gene>
<protein>
    <submittedName>
        <fullName evidence="3">Uncharacterized protein</fullName>
    </submittedName>
</protein>
<evidence type="ECO:0000313" key="3">
    <source>
        <dbReference type="EMBL" id="OGE79776.1"/>
    </source>
</evidence>
<evidence type="ECO:0000259" key="2">
    <source>
        <dbReference type="Pfam" id="PF13439"/>
    </source>
</evidence>
<dbReference type="Pfam" id="PF13439">
    <property type="entry name" value="Glyco_transf_4"/>
    <property type="match status" value="1"/>
</dbReference>
<dbReference type="Proteomes" id="UP000176233">
    <property type="component" value="Unassembled WGS sequence"/>
</dbReference>
<evidence type="ECO:0000313" key="4">
    <source>
        <dbReference type="Proteomes" id="UP000176233"/>
    </source>
</evidence>
<dbReference type="Pfam" id="PF00534">
    <property type="entry name" value="Glycos_transf_1"/>
    <property type="match status" value="1"/>
</dbReference>
<reference evidence="3 4" key="1">
    <citation type="journal article" date="2016" name="Nat. Commun.">
        <title>Thousands of microbial genomes shed light on interconnected biogeochemical processes in an aquifer system.</title>
        <authorList>
            <person name="Anantharaman K."/>
            <person name="Brown C.T."/>
            <person name="Hug L.A."/>
            <person name="Sharon I."/>
            <person name="Castelle C.J."/>
            <person name="Probst A.J."/>
            <person name="Thomas B.C."/>
            <person name="Singh A."/>
            <person name="Wilkins M.J."/>
            <person name="Karaoz U."/>
            <person name="Brodie E.L."/>
            <person name="Williams K.H."/>
            <person name="Hubbard S.S."/>
            <person name="Banfield J.F."/>
        </authorList>
    </citation>
    <scope>NUCLEOTIDE SEQUENCE [LARGE SCALE GENOMIC DNA]</scope>
</reference>